<gene>
    <name evidence="2" type="ORF">GCM10011399_30530</name>
</gene>
<dbReference type="InterPro" id="IPR039935">
    <property type="entry name" value="YML079W-like"/>
</dbReference>
<protein>
    <submittedName>
        <fullName evidence="2">Cupin</fullName>
    </submittedName>
</protein>
<dbReference type="SUPFAM" id="SSF51182">
    <property type="entry name" value="RmlC-like cupins"/>
    <property type="match status" value="1"/>
</dbReference>
<dbReference type="EMBL" id="BMGP01000006">
    <property type="protein sequence ID" value="GGF35379.1"/>
    <property type="molecule type" value="Genomic_DNA"/>
</dbReference>
<dbReference type="Proteomes" id="UP000598775">
    <property type="component" value="Unassembled WGS sequence"/>
</dbReference>
<dbReference type="PANTHER" id="PTHR33387">
    <property type="entry name" value="RMLC-LIKE JELLY ROLL FOLD PROTEIN"/>
    <property type="match status" value="1"/>
</dbReference>
<dbReference type="PANTHER" id="PTHR33387:SF3">
    <property type="entry name" value="DUF985 DOMAIN-CONTAINING PROTEIN"/>
    <property type="match status" value="1"/>
</dbReference>
<feature type="domain" description="DUF985" evidence="1">
    <location>
        <begin position="31"/>
        <end position="171"/>
    </location>
</feature>
<dbReference type="InterPro" id="IPR009327">
    <property type="entry name" value="Cupin_DUF985"/>
</dbReference>
<sequence length="174" mass="18604">MEIEHPEPERVARRTVDGEVIEWLEVPPRAAALGLEPHPEGGWYHRTWASSAVTTVDGVGRPAATLIYFLPPPGEASAWHRVDFDEIWLWHGPDPVMLQLGGSGSAPAFSGENVKIVTLGGGNGERGGGQGAIEHPQVIVPAGVWQRTVPSDGETLVSCVVSPGFSFDAWVLAQ</sequence>
<dbReference type="CDD" id="cd06121">
    <property type="entry name" value="cupin_YML079wp"/>
    <property type="match status" value="1"/>
</dbReference>
<dbReference type="Gene3D" id="2.60.120.10">
    <property type="entry name" value="Jelly Rolls"/>
    <property type="match status" value="1"/>
</dbReference>
<comment type="caution">
    <text evidence="2">The sequence shown here is derived from an EMBL/GenBank/DDBJ whole genome shotgun (WGS) entry which is preliminary data.</text>
</comment>
<keyword evidence="3" id="KW-1185">Reference proteome</keyword>
<dbReference type="RefSeq" id="WP_229715397.1">
    <property type="nucleotide sequence ID" value="NZ_BMGP01000006.1"/>
</dbReference>
<dbReference type="InterPro" id="IPR011051">
    <property type="entry name" value="RmlC_Cupin_sf"/>
</dbReference>
<proteinExistence type="predicted"/>
<dbReference type="InterPro" id="IPR014710">
    <property type="entry name" value="RmlC-like_jellyroll"/>
</dbReference>
<name>A0A917BB29_9MICO</name>
<evidence type="ECO:0000313" key="3">
    <source>
        <dbReference type="Proteomes" id="UP000598775"/>
    </source>
</evidence>
<reference evidence="2 3" key="1">
    <citation type="journal article" date="2014" name="Int. J. Syst. Evol. Microbiol.">
        <title>Complete genome sequence of Corynebacterium casei LMG S-19264T (=DSM 44701T), isolated from a smear-ripened cheese.</title>
        <authorList>
            <consortium name="US DOE Joint Genome Institute (JGI-PGF)"/>
            <person name="Walter F."/>
            <person name="Albersmeier A."/>
            <person name="Kalinowski J."/>
            <person name="Ruckert C."/>
        </authorList>
    </citation>
    <scope>NUCLEOTIDE SEQUENCE [LARGE SCALE GENOMIC DNA]</scope>
    <source>
        <strain evidence="2 3">CGMCC 1.12976</strain>
    </source>
</reference>
<dbReference type="AlphaFoldDB" id="A0A917BB29"/>
<organism evidence="2 3">
    <name type="scientific">Subtercola lobariae</name>
    <dbReference type="NCBI Taxonomy" id="1588641"/>
    <lineage>
        <taxon>Bacteria</taxon>
        <taxon>Bacillati</taxon>
        <taxon>Actinomycetota</taxon>
        <taxon>Actinomycetes</taxon>
        <taxon>Micrococcales</taxon>
        <taxon>Microbacteriaceae</taxon>
        <taxon>Subtercola</taxon>
    </lineage>
</organism>
<dbReference type="Pfam" id="PF06172">
    <property type="entry name" value="Cupin_5"/>
    <property type="match status" value="1"/>
</dbReference>
<evidence type="ECO:0000313" key="2">
    <source>
        <dbReference type="EMBL" id="GGF35379.1"/>
    </source>
</evidence>
<evidence type="ECO:0000259" key="1">
    <source>
        <dbReference type="Pfam" id="PF06172"/>
    </source>
</evidence>
<accession>A0A917BB29</accession>